<keyword evidence="7" id="KW-0630">Potassium</keyword>
<evidence type="ECO:0000256" key="8">
    <source>
        <dbReference type="ARBA" id="ARBA00022989"/>
    </source>
</evidence>
<feature type="transmembrane region" description="Helical" evidence="13">
    <location>
        <begin position="153"/>
        <end position="171"/>
    </location>
</feature>
<proteinExistence type="inferred from homology"/>
<dbReference type="PANTHER" id="PTHR31462">
    <property type="entry name" value="ENDOSOMAL/LYSOSOMAL POTASSIUM CHANNEL TMEM175"/>
    <property type="match status" value="1"/>
</dbReference>
<organism evidence="15">
    <name type="scientific">freshwater metagenome</name>
    <dbReference type="NCBI Taxonomy" id="449393"/>
    <lineage>
        <taxon>unclassified sequences</taxon>
        <taxon>metagenomes</taxon>
        <taxon>ecological metagenomes</taxon>
    </lineage>
</organism>
<evidence type="ECO:0000256" key="7">
    <source>
        <dbReference type="ARBA" id="ARBA00022958"/>
    </source>
</evidence>
<evidence type="ECO:0000313" key="14">
    <source>
        <dbReference type="EMBL" id="CAB4622185.1"/>
    </source>
</evidence>
<keyword evidence="11" id="KW-0407">Ion channel</keyword>
<dbReference type="GO" id="GO:0005267">
    <property type="term" value="F:potassium channel activity"/>
    <property type="evidence" value="ECO:0007669"/>
    <property type="project" value="UniProtKB-KW"/>
</dbReference>
<keyword evidence="8 13" id="KW-1133">Transmembrane helix</keyword>
<feature type="transmembrane region" description="Helical" evidence="13">
    <location>
        <begin position="177"/>
        <end position="197"/>
    </location>
</feature>
<evidence type="ECO:0000256" key="2">
    <source>
        <dbReference type="ARBA" id="ARBA00006920"/>
    </source>
</evidence>
<comment type="subcellular location">
    <subcellularLocation>
        <location evidence="1">Membrane</location>
        <topology evidence="1">Multi-pass membrane protein</topology>
    </subcellularLocation>
</comment>
<keyword evidence="4" id="KW-0633">Potassium transport</keyword>
<feature type="transmembrane region" description="Helical" evidence="13">
    <location>
        <begin position="20"/>
        <end position="39"/>
    </location>
</feature>
<comment type="catalytic activity">
    <reaction evidence="12">
        <text>K(+)(in) = K(+)(out)</text>
        <dbReference type="Rhea" id="RHEA:29463"/>
        <dbReference type="ChEBI" id="CHEBI:29103"/>
    </reaction>
</comment>
<dbReference type="GO" id="GO:0016020">
    <property type="term" value="C:membrane"/>
    <property type="evidence" value="ECO:0007669"/>
    <property type="project" value="UniProtKB-SubCell"/>
</dbReference>
<reference evidence="15" key="1">
    <citation type="submission" date="2020-05" db="EMBL/GenBank/DDBJ databases">
        <authorList>
            <person name="Chiriac C."/>
            <person name="Salcher M."/>
            <person name="Ghai R."/>
            <person name="Kavagutti S V."/>
        </authorList>
    </citation>
    <scope>NUCLEOTIDE SEQUENCE</scope>
</reference>
<protein>
    <submittedName>
        <fullName evidence="15">Unannotated protein</fullName>
    </submittedName>
</protein>
<keyword evidence="6" id="KW-0631">Potassium channel</keyword>
<evidence type="ECO:0000256" key="1">
    <source>
        <dbReference type="ARBA" id="ARBA00004141"/>
    </source>
</evidence>
<evidence type="ECO:0000256" key="6">
    <source>
        <dbReference type="ARBA" id="ARBA00022826"/>
    </source>
</evidence>
<sequence>MQSAASRIISGRSLDRVINFSDAVVAVAITVLVLPIVAIDGPTAGHSMIDVLQDNAGQILAFLVTFFMLFVFWQGHHRVFENFTSINNTIMWLNAAWLATVAFLPWPSKLIDMGSDSIGAGWLYCLTLFLNAIFLHLIYQVGRKNQSLLVNPGLWPSWVSISFVFAIAFALTFIACLVFPGIALWFLFLLFPLRFFIQQNGKLPKFHKT</sequence>
<evidence type="ECO:0000256" key="3">
    <source>
        <dbReference type="ARBA" id="ARBA00022448"/>
    </source>
</evidence>
<evidence type="ECO:0000256" key="13">
    <source>
        <dbReference type="SAM" id="Phobius"/>
    </source>
</evidence>
<keyword evidence="5 13" id="KW-0812">Transmembrane</keyword>
<evidence type="ECO:0000256" key="5">
    <source>
        <dbReference type="ARBA" id="ARBA00022692"/>
    </source>
</evidence>
<name>A0A6J7GQ37_9ZZZZ</name>
<accession>A0A6J7GQ37</accession>
<dbReference type="EMBL" id="CAFBMO010000044">
    <property type="protein sequence ID" value="CAB4910471.1"/>
    <property type="molecule type" value="Genomic_DNA"/>
</dbReference>
<keyword evidence="10 13" id="KW-0472">Membrane</keyword>
<dbReference type="GO" id="GO:0015252">
    <property type="term" value="F:proton channel activity"/>
    <property type="evidence" value="ECO:0007669"/>
    <property type="project" value="InterPro"/>
</dbReference>
<keyword evidence="3" id="KW-0813">Transport</keyword>
<evidence type="ECO:0000313" key="15">
    <source>
        <dbReference type="EMBL" id="CAB4910471.1"/>
    </source>
</evidence>
<evidence type="ECO:0000256" key="11">
    <source>
        <dbReference type="ARBA" id="ARBA00023303"/>
    </source>
</evidence>
<dbReference type="InterPro" id="IPR010617">
    <property type="entry name" value="TMEM175-like"/>
</dbReference>
<comment type="similarity">
    <text evidence="2">Belongs to the TMEM175 family.</text>
</comment>
<evidence type="ECO:0000256" key="9">
    <source>
        <dbReference type="ARBA" id="ARBA00023065"/>
    </source>
</evidence>
<gene>
    <name evidence="14" type="ORF">UFOPK1908_00895</name>
    <name evidence="15" type="ORF">UFOPK3576_01078</name>
</gene>
<dbReference type="AlphaFoldDB" id="A0A6J7GQ37"/>
<feature type="transmembrane region" description="Helical" evidence="13">
    <location>
        <begin position="88"/>
        <end position="106"/>
    </location>
</feature>
<feature type="transmembrane region" description="Helical" evidence="13">
    <location>
        <begin position="59"/>
        <end position="76"/>
    </location>
</feature>
<keyword evidence="9" id="KW-0406">Ion transport</keyword>
<feature type="transmembrane region" description="Helical" evidence="13">
    <location>
        <begin position="118"/>
        <end position="141"/>
    </location>
</feature>
<dbReference type="Pfam" id="PF06736">
    <property type="entry name" value="TMEM175"/>
    <property type="match status" value="1"/>
</dbReference>
<evidence type="ECO:0000256" key="12">
    <source>
        <dbReference type="ARBA" id="ARBA00034430"/>
    </source>
</evidence>
<evidence type="ECO:0000256" key="10">
    <source>
        <dbReference type="ARBA" id="ARBA00023136"/>
    </source>
</evidence>
<dbReference type="PANTHER" id="PTHR31462:SF5">
    <property type="entry name" value="ENDOSOMAL_LYSOSOMAL PROTON CHANNEL TMEM175"/>
    <property type="match status" value="1"/>
</dbReference>
<evidence type="ECO:0000256" key="4">
    <source>
        <dbReference type="ARBA" id="ARBA00022538"/>
    </source>
</evidence>
<dbReference type="EMBL" id="CAEZVB010000038">
    <property type="protein sequence ID" value="CAB4622185.1"/>
    <property type="molecule type" value="Genomic_DNA"/>
</dbReference>